<dbReference type="PANTHER" id="PTHR42697:SF1">
    <property type="entry name" value="ENDONUCLEASE 8"/>
    <property type="match status" value="1"/>
</dbReference>
<dbReference type="EC" id="4.2.99.18" evidence="2"/>
<dbReference type="Gene3D" id="1.10.8.50">
    <property type="match status" value="1"/>
</dbReference>
<dbReference type="InterPro" id="IPR015886">
    <property type="entry name" value="H2TH_FPG"/>
</dbReference>
<dbReference type="PROSITE" id="PS51066">
    <property type="entry name" value="ZF_FPG_2"/>
    <property type="match status" value="1"/>
</dbReference>
<evidence type="ECO:0000256" key="12">
    <source>
        <dbReference type="ARBA" id="ARBA00023295"/>
    </source>
</evidence>
<keyword evidence="12" id="KW-0326">Glycosidase</keyword>
<evidence type="ECO:0000256" key="5">
    <source>
        <dbReference type="ARBA" id="ARBA00022771"/>
    </source>
</evidence>
<dbReference type="InterPro" id="IPR012319">
    <property type="entry name" value="FPG_cat"/>
</dbReference>
<sequence length="273" mass="30478">MPEGDTVFHTGHVLRQALAGRVLKRGELRHPRLSTTDLAGRTVSGVRTYGKHLFVQFDNGVSLHNHLRMDGSWDVHRAGGRWRAPAHQVRAVLANAEYEALGVRIHDMELLRTDREDRRVAHLGPDLLDPEWSAEHARRASDALAAQPDREIGVALLDQTVMAGVGNVYKAEVCFLLGVSPWAPVSEVDTETAVRLSRELLSRNAARLDRNTTGFPERHRKLWVYEQTRRGCLKCGGRISVADQGAGLEVRRTWFCPVCQPGQNRLSDHPGSQ</sequence>
<dbReference type="GO" id="GO:0000703">
    <property type="term" value="F:oxidized pyrimidine nucleobase lesion DNA N-glycosylase activity"/>
    <property type="evidence" value="ECO:0007669"/>
    <property type="project" value="TreeGrafter"/>
</dbReference>
<dbReference type="Gene3D" id="3.20.190.10">
    <property type="entry name" value="MutM-like, N-terminal"/>
    <property type="match status" value="1"/>
</dbReference>
<dbReference type="SMART" id="SM00898">
    <property type="entry name" value="Fapy_DNA_glyco"/>
    <property type="match status" value="1"/>
</dbReference>
<keyword evidence="6" id="KW-0378">Hydrolase</keyword>
<dbReference type="SUPFAM" id="SSF57716">
    <property type="entry name" value="Glucocorticoid receptor-like (DNA-binding domain)"/>
    <property type="match status" value="1"/>
</dbReference>
<evidence type="ECO:0000256" key="7">
    <source>
        <dbReference type="ARBA" id="ARBA00022833"/>
    </source>
</evidence>
<dbReference type="AlphaFoldDB" id="A0A4R2JB43"/>
<evidence type="ECO:0000256" key="10">
    <source>
        <dbReference type="ARBA" id="ARBA00023239"/>
    </source>
</evidence>
<dbReference type="PROSITE" id="PS51068">
    <property type="entry name" value="FPG_CAT"/>
    <property type="match status" value="1"/>
</dbReference>
<evidence type="ECO:0000256" key="11">
    <source>
        <dbReference type="ARBA" id="ARBA00023268"/>
    </source>
</evidence>
<dbReference type="SUPFAM" id="SSF46946">
    <property type="entry name" value="S13-like H2TH domain"/>
    <property type="match status" value="1"/>
</dbReference>
<keyword evidence="11" id="KW-0511">Multifunctional enzyme</keyword>
<comment type="caution">
    <text evidence="16">The sequence shown here is derived from an EMBL/GenBank/DDBJ whole genome shotgun (WGS) entry which is preliminary data.</text>
</comment>
<feature type="domain" description="Formamidopyrimidine-DNA glycosylase catalytic" evidence="15">
    <location>
        <begin position="2"/>
        <end position="76"/>
    </location>
</feature>
<keyword evidence="17" id="KW-1185">Reference proteome</keyword>
<protein>
    <recommendedName>
        <fullName evidence="2">DNA-(apurinic or apyrimidinic site) lyase</fullName>
        <ecNumber evidence="2">4.2.99.18</ecNumber>
    </recommendedName>
</protein>
<dbReference type="OrthoDB" id="9800855at2"/>
<evidence type="ECO:0000256" key="8">
    <source>
        <dbReference type="ARBA" id="ARBA00023125"/>
    </source>
</evidence>
<dbReference type="EMBL" id="SLWS01000006">
    <property type="protein sequence ID" value="TCO56691.1"/>
    <property type="molecule type" value="Genomic_DNA"/>
</dbReference>
<dbReference type="Pfam" id="PF01149">
    <property type="entry name" value="Fapy_DNA_glyco"/>
    <property type="match status" value="1"/>
</dbReference>
<evidence type="ECO:0000313" key="17">
    <source>
        <dbReference type="Proteomes" id="UP000295680"/>
    </source>
</evidence>
<keyword evidence="10" id="KW-0456">Lyase</keyword>
<proteinExistence type="inferred from homology"/>
<dbReference type="SMART" id="SM01232">
    <property type="entry name" value="H2TH"/>
    <property type="match status" value="1"/>
</dbReference>
<dbReference type="GO" id="GO:0140078">
    <property type="term" value="F:class I DNA-(apurinic or apyrimidinic site) endonuclease activity"/>
    <property type="evidence" value="ECO:0007669"/>
    <property type="project" value="UniProtKB-EC"/>
</dbReference>
<dbReference type="GO" id="GO:0003684">
    <property type="term" value="F:damaged DNA binding"/>
    <property type="evidence" value="ECO:0007669"/>
    <property type="project" value="InterPro"/>
</dbReference>
<keyword evidence="3" id="KW-0479">Metal-binding</keyword>
<evidence type="ECO:0000256" key="13">
    <source>
        <dbReference type="PROSITE-ProRule" id="PRU00391"/>
    </source>
</evidence>
<dbReference type="CDD" id="cd08971">
    <property type="entry name" value="AcNei2_N"/>
    <property type="match status" value="1"/>
</dbReference>
<keyword evidence="9" id="KW-0234">DNA repair</keyword>
<keyword evidence="16" id="KW-0540">Nuclease</keyword>
<keyword evidence="7" id="KW-0862">Zinc</keyword>
<gene>
    <name evidence="16" type="ORF">EV192_106165</name>
</gene>
<accession>A0A4R2JB43</accession>
<comment type="similarity">
    <text evidence="1">Belongs to the FPG family.</text>
</comment>
<dbReference type="SUPFAM" id="SSF81624">
    <property type="entry name" value="N-terminal domain of MutM-like DNA repair proteins"/>
    <property type="match status" value="1"/>
</dbReference>
<dbReference type="PANTHER" id="PTHR42697">
    <property type="entry name" value="ENDONUCLEASE 8"/>
    <property type="match status" value="1"/>
</dbReference>
<evidence type="ECO:0000256" key="3">
    <source>
        <dbReference type="ARBA" id="ARBA00022723"/>
    </source>
</evidence>
<dbReference type="RefSeq" id="WP_132120190.1">
    <property type="nucleotide sequence ID" value="NZ_SLWS01000006.1"/>
</dbReference>
<evidence type="ECO:0000256" key="6">
    <source>
        <dbReference type="ARBA" id="ARBA00022801"/>
    </source>
</evidence>
<dbReference type="Pfam" id="PF06831">
    <property type="entry name" value="H2TH"/>
    <property type="match status" value="1"/>
</dbReference>
<evidence type="ECO:0000259" key="15">
    <source>
        <dbReference type="PROSITE" id="PS51068"/>
    </source>
</evidence>
<evidence type="ECO:0000313" key="16">
    <source>
        <dbReference type="EMBL" id="TCO56691.1"/>
    </source>
</evidence>
<evidence type="ECO:0000256" key="9">
    <source>
        <dbReference type="ARBA" id="ARBA00023204"/>
    </source>
</evidence>
<name>A0A4R2JB43_9PSEU</name>
<evidence type="ECO:0000256" key="2">
    <source>
        <dbReference type="ARBA" id="ARBA00012720"/>
    </source>
</evidence>
<dbReference type="GO" id="GO:0008270">
    <property type="term" value="F:zinc ion binding"/>
    <property type="evidence" value="ECO:0007669"/>
    <property type="project" value="UniProtKB-KW"/>
</dbReference>
<dbReference type="InterPro" id="IPR010979">
    <property type="entry name" value="Ribosomal_uS13-like_H2TH"/>
</dbReference>
<keyword evidence="8" id="KW-0238">DNA-binding</keyword>
<dbReference type="InterPro" id="IPR044090">
    <property type="entry name" value="Nei2_N"/>
</dbReference>
<evidence type="ECO:0000256" key="1">
    <source>
        <dbReference type="ARBA" id="ARBA00009409"/>
    </source>
</evidence>
<dbReference type="GO" id="GO:0006284">
    <property type="term" value="P:base-excision repair"/>
    <property type="evidence" value="ECO:0007669"/>
    <property type="project" value="InterPro"/>
</dbReference>
<feature type="domain" description="FPG-type" evidence="14">
    <location>
        <begin position="223"/>
        <end position="261"/>
    </location>
</feature>
<dbReference type="InterPro" id="IPR035937">
    <property type="entry name" value="FPG_N"/>
</dbReference>
<keyword evidence="16" id="KW-0255">Endonuclease</keyword>
<reference evidence="16 17" key="1">
    <citation type="submission" date="2019-03" db="EMBL/GenBank/DDBJ databases">
        <title>Genomic Encyclopedia of Type Strains, Phase IV (KMG-IV): sequencing the most valuable type-strain genomes for metagenomic binning, comparative biology and taxonomic classification.</title>
        <authorList>
            <person name="Goeker M."/>
        </authorList>
    </citation>
    <scope>NUCLEOTIDE SEQUENCE [LARGE SCALE GENOMIC DNA]</scope>
    <source>
        <strain evidence="16 17">DSM 45934</strain>
    </source>
</reference>
<keyword evidence="4" id="KW-0227">DNA damage</keyword>
<organism evidence="16 17">
    <name type="scientific">Actinocrispum wychmicini</name>
    <dbReference type="NCBI Taxonomy" id="1213861"/>
    <lineage>
        <taxon>Bacteria</taxon>
        <taxon>Bacillati</taxon>
        <taxon>Actinomycetota</taxon>
        <taxon>Actinomycetes</taxon>
        <taxon>Pseudonocardiales</taxon>
        <taxon>Pseudonocardiaceae</taxon>
        <taxon>Actinocrispum</taxon>
    </lineage>
</organism>
<evidence type="ECO:0000256" key="4">
    <source>
        <dbReference type="ARBA" id="ARBA00022763"/>
    </source>
</evidence>
<dbReference type="InterPro" id="IPR000214">
    <property type="entry name" value="Znf_DNA_glyclase/AP_lyase"/>
</dbReference>
<keyword evidence="5 13" id="KW-0863">Zinc-finger</keyword>
<dbReference type="Proteomes" id="UP000295680">
    <property type="component" value="Unassembled WGS sequence"/>
</dbReference>
<evidence type="ECO:0000259" key="14">
    <source>
        <dbReference type="PROSITE" id="PS51066"/>
    </source>
</evidence>